<evidence type="ECO:0000313" key="4">
    <source>
        <dbReference type="EMBL" id="MDN3562840.1"/>
    </source>
</evidence>
<keyword evidence="5" id="KW-1185">Reference proteome</keyword>
<evidence type="ECO:0000313" key="5">
    <source>
        <dbReference type="Proteomes" id="UP001529369"/>
    </source>
</evidence>
<feature type="signal peptide" evidence="2">
    <location>
        <begin position="1"/>
        <end position="20"/>
    </location>
</feature>
<feature type="region of interest" description="Disordered" evidence="1">
    <location>
        <begin position="23"/>
        <end position="53"/>
    </location>
</feature>
<dbReference type="Proteomes" id="UP001529369">
    <property type="component" value="Unassembled WGS sequence"/>
</dbReference>
<feature type="domain" description="PepSY" evidence="3">
    <location>
        <begin position="144"/>
        <end position="189"/>
    </location>
</feature>
<proteinExistence type="predicted"/>
<comment type="caution">
    <text evidence="4">The sequence shown here is derived from an EMBL/GenBank/DDBJ whole genome shotgun (WGS) entry which is preliminary data.</text>
</comment>
<protein>
    <submittedName>
        <fullName evidence="4">PepSY domain-containing protein</fullName>
    </submittedName>
</protein>
<accession>A0ABT7ZZE6</accession>
<feature type="chain" id="PRO_5045645014" evidence="2">
    <location>
        <begin position="21"/>
        <end position="196"/>
    </location>
</feature>
<dbReference type="Pfam" id="PF03413">
    <property type="entry name" value="PepSY"/>
    <property type="match status" value="2"/>
</dbReference>
<dbReference type="InterPro" id="IPR025711">
    <property type="entry name" value="PepSY"/>
</dbReference>
<evidence type="ECO:0000256" key="2">
    <source>
        <dbReference type="SAM" id="SignalP"/>
    </source>
</evidence>
<gene>
    <name evidence="4" type="ORF">QWZ14_00355</name>
</gene>
<keyword evidence="2" id="KW-0732">Signal</keyword>
<feature type="domain" description="PepSY" evidence="3">
    <location>
        <begin position="65"/>
        <end position="119"/>
    </location>
</feature>
<dbReference type="EMBL" id="JAUFPN010000003">
    <property type="protein sequence ID" value="MDN3562840.1"/>
    <property type="molecule type" value="Genomic_DNA"/>
</dbReference>
<dbReference type="RefSeq" id="WP_290314562.1">
    <property type="nucleotide sequence ID" value="NZ_JAUFPN010000003.1"/>
</dbReference>
<sequence>MQGLGIAFGVLAFATTLAVAQTNNPAPSGHEPSLSAGRNIGPRGSGGGHRAGDLQAQQAAKVGLLQAIDAAESQGQGHAVEADFEIQGGGHYEVKVLGNDGTLTEHHVDAITGQVIKIERHPIEEFLTRLKPADVQSARTTLRQALAIAEQQAGGQAAEVTVRHEGNTISYRVTVTSGDRMQEIWLDADGKIILSR</sequence>
<evidence type="ECO:0000259" key="3">
    <source>
        <dbReference type="Pfam" id="PF03413"/>
    </source>
</evidence>
<name>A0ABT7ZZE6_9PROT</name>
<reference evidence="5" key="1">
    <citation type="journal article" date="2019" name="Int. J. Syst. Evol. Microbiol.">
        <title>The Global Catalogue of Microorganisms (GCM) 10K type strain sequencing project: providing services to taxonomists for standard genome sequencing and annotation.</title>
        <authorList>
            <consortium name="The Broad Institute Genomics Platform"/>
            <consortium name="The Broad Institute Genome Sequencing Center for Infectious Disease"/>
            <person name="Wu L."/>
            <person name="Ma J."/>
        </authorList>
    </citation>
    <scope>NUCLEOTIDE SEQUENCE [LARGE SCALE GENOMIC DNA]</scope>
    <source>
        <strain evidence="5">CECT 7131</strain>
    </source>
</reference>
<organism evidence="4 5">
    <name type="scientific">Paeniroseomonas aquatica</name>
    <dbReference type="NCBI Taxonomy" id="373043"/>
    <lineage>
        <taxon>Bacteria</taxon>
        <taxon>Pseudomonadati</taxon>
        <taxon>Pseudomonadota</taxon>
        <taxon>Alphaproteobacteria</taxon>
        <taxon>Acetobacterales</taxon>
        <taxon>Acetobacteraceae</taxon>
        <taxon>Paeniroseomonas</taxon>
    </lineage>
</organism>
<evidence type="ECO:0000256" key="1">
    <source>
        <dbReference type="SAM" id="MobiDB-lite"/>
    </source>
</evidence>
<dbReference type="Gene3D" id="3.10.450.40">
    <property type="match status" value="2"/>
</dbReference>